<evidence type="ECO:0000256" key="1">
    <source>
        <dbReference type="SAM" id="Coils"/>
    </source>
</evidence>
<sequence length="773" mass="87035">MEYFGFASGSSKTGPIFPYMQESILNNYPSTLLEHPVVPTAVGILNTYIHTPDTKNLITVVQTWADKSLELLDKHTVQALGIGLSASICAYGAWRIRKRWKNNNATGKIDRFPALDSAEPNVKNSFYDERLHTLGSLELSESSTDITQRQLWHTQAKLNDLRYQLKRLEGEKDLLAAEVSMRKKIVAQLQGEIHVERDKRRQAELKMEMMEWENTHLRRLRKEVAVKEGKIDMLEACLKEKDEIHDKLFQENVILPKNVAEARTKEYEILHTKVQKYEMEAVMKRNSEDPYKPSRHDSVTSATGQTLYDDTTAAISAAIQSQRQPEYGTSESYLISEWEKSPSSTGSILPPMMYATSLIDRTKTLIYSSTNWSNSTDKTYEQAKPGEDVCKRDGLIRHDNRKKIQMEAMCKKLAPHLEQQNARQSSNAKGLVATSSTYSEYSSHPLYNTEDDPGVLGQFKTFLDGFPHSKSESGQTTTPPVTPVHIADLLTSQSRIWGRSLKDEANNRCQENEEDDNCCPSVSDGQSSIFMSASCGSGPSDDDIRSRSLNDSYSRGHSLKRIATSSKSKSFMRNLSPAKGLLLKCATPKVRSKSRVKELHSEDTLLSKLISTSEKDSLPSCNDRESNLFDNKAPATEIETDGQKSSYRQSRARQRGRLRKSRSKLTTNFFSSQCTESPFKVQNSDGQAPLSERRLSENCLAMPTSQAPVDHANQSPSNLTNFNSYKKFTHPQQIPLARSEYQAVSKMVDANKNSKKTTDTDSEESWIVITPAI</sequence>
<dbReference type="Proteomes" id="UP001283361">
    <property type="component" value="Unassembled WGS sequence"/>
</dbReference>
<keyword evidence="4" id="KW-1185">Reference proteome</keyword>
<evidence type="ECO:0000256" key="2">
    <source>
        <dbReference type="SAM" id="MobiDB-lite"/>
    </source>
</evidence>
<evidence type="ECO:0000313" key="3">
    <source>
        <dbReference type="EMBL" id="KAK3750682.1"/>
    </source>
</evidence>
<organism evidence="3 4">
    <name type="scientific">Elysia crispata</name>
    <name type="common">lettuce slug</name>
    <dbReference type="NCBI Taxonomy" id="231223"/>
    <lineage>
        <taxon>Eukaryota</taxon>
        <taxon>Metazoa</taxon>
        <taxon>Spiralia</taxon>
        <taxon>Lophotrochozoa</taxon>
        <taxon>Mollusca</taxon>
        <taxon>Gastropoda</taxon>
        <taxon>Heterobranchia</taxon>
        <taxon>Euthyneura</taxon>
        <taxon>Panpulmonata</taxon>
        <taxon>Sacoglossa</taxon>
        <taxon>Placobranchoidea</taxon>
        <taxon>Plakobranchidae</taxon>
        <taxon>Elysia</taxon>
    </lineage>
</organism>
<proteinExistence type="predicted"/>
<name>A0AAE0YLQ9_9GAST</name>
<accession>A0AAE0YLQ9</accession>
<feature type="compositionally biased region" description="Basic and acidic residues" evidence="2">
    <location>
        <begin position="615"/>
        <end position="627"/>
    </location>
</feature>
<feature type="region of interest" description="Disordered" evidence="2">
    <location>
        <begin position="615"/>
        <end position="663"/>
    </location>
</feature>
<feature type="compositionally biased region" description="Basic residues" evidence="2">
    <location>
        <begin position="650"/>
        <end position="663"/>
    </location>
</feature>
<feature type="coiled-coil region" evidence="1">
    <location>
        <begin position="158"/>
        <end position="215"/>
    </location>
</feature>
<dbReference type="AlphaFoldDB" id="A0AAE0YLQ9"/>
<protein>
    <submittedName>
        <fullName evidence="3">Uncharacterized protein</fullName>
    </submittedName>
</protein>
<reference evidence="3" key="1">
    <citation type="journal article" date="2023" name="G3 (Bethesda)">
        <title>A reference genome for the long-term kleptoplast-retaining sea slug Elysia crispata morphotype clarki.</title>
        <authorList>
            <person name="Eastman K.E."/>
            <person name="Pendleton A.L."/>
            <person name="Shaikh M.A."/>
            <person name="Suttiyut T."/>
            <person name="Ogas R."/>
            <person name="Tomko P."/>
            <person name="Gavelis G."/>
            <person name="Widhalm J.R."/>
            <person name="Wisecaver J.H."/>
        </authorList>
    </citation>
    <scope>NUCLEOTIDE SEQUENCE</scope>
    <source>
        <strain evidence="3">ECLA1</strain>
    </source>
</reference>
<dbReference type="EMBL" id="JAWDGP010005859">
    <property type="protein sequence ID" value="KAK3750682.1"/>
    <property type="molecule type" value="Genomic_DNA"/>
</dbReference>
<feature type="region of interest" description="Disordered" evidence="2">
    <location>
        <begin position="534"/>
        <end position="556"/>
    </location>
</feature>
<evidence type="ECO:0000313" key="4">
    <source>
        <dbReference type="Proteomes" id="UP001283361"/>
    </source>
</evidence>
<keyword evidence="1" id="KW-0175">Coiled coil</keyword>
<gene>
    <name evidence="3" type="ORF">RRG08_061904</name>
</gene>
<comment type="caution">
    <text evidence="3">The sequence shown here is derived from an EMBL/GenBank/DDBJ whole genome shotgun (WGS) entry which is preliminary data.</text>
</comment>